<dbReference type="InterPro" id="IPR023353">
    <property type="entry name" value="LemA-like_dom_sf"/>
</dbReference>
<dbReference type="AlphaFoldDB" id="A0A2T0PX09"/>
<keyword evidence="3" id="KW-1185">Reference proteome</keyword>
<dbReference type="Proteomes" id="UP000237846">
    <property type="component" value="Unassembled WGS sequence"/>
</dbReference>
<dbReference type="RefSeq" id="WP_106250661.1">
    <property type="nucleotide sequence ID" value="NZ_PVZC01000008.1"/>
</dbReference>
<evidence type="ECO:0000256" key="1">
    <source>
        <dbReference type="SAM" id="Phobius"/>
    </source>
</evidence>
<dbReference type="SUPFAM" id="SSF140478">
    <property type="entry name" value="LemA-like"/>
    <property type="match status" value="1"/>
</dbReference>
<feature type="transmembrane region" description="Helical" evidence="1">
    <location>
        <begin position="6"/>
        <end position="27"/>
    </location>
</feature>
<protein>
    <recommendedName>
        <fullName evidence="4">LemA protein</fullName>
    </recommendedName>
</protein>
<keyword evidence="1" id="KW-1133">Transmembrane helix</keyword>
<keyword evidence="1" id="KW-0472">Membrane</keyword>
<gene>
    <name evidence="2" type="ORF">CLV72_10865</name>
</gene>
<accession>A0A2T0PX09</accession>
<organism evidence="2 3">
    <name type="scientific">Allonocardiopsis opalescens</name>
    <dbReference type="NCBI Taxonomy" id="1144618"/>
    <lineage>
        <taxon>Bacteria</taxon>
        <taxon>Bacillati</taxon>
        <taxon>Actinomycetota</taxon>
        <taxon>Actinomycetes</taxon>
        <taxon>Streptosporangiales</taxon>
        <taxon>Allonocardiopsis</taxon>
    </lineage>
</organism>
<name>A0A2T0PX09_9ACTN</name>
<keyword evidence="1" id="KW-0812">Transmembrane</keyword>
<dbReference type="OrthoDB" id="3214694at2"/>
<proteinExistence type="predicted"/>
<evidence type="ECO:0008006" key="4">
    <source>
        <dbReference type="Google" id="ProtNLM"/>
    </source>
</evidence>
<evidence type="ECO:0000313" key="2">
    <source>
        <dbReference type="EMBL" id="PRX96061.1"/>
    </source>
</evidence>
<evidence type="ECO:0000313" key="3">
    <source>
        <dbReference type="Proteomes" id="UP000237846"/>
    </source>
</evidence>
<sequence>MEVFHALLGDLAIVVSVLGLFAFYISWRAGRLDRLHTRVETARAALDAALVRRSAVVLELASSGRLDPATAVLLAEAAQDARRADEPDARELAESHLSGVLRAVVEQDGFHQELTGRPGGPELYTELRMAAKQVYLARRFYNDAVALTRLARRKRLVRLLRLSGRAELPDFFEIDDEPPKMAA</sequence>
<dbReference type="Gene3D" id="1.20.1440.20">
    <property type="entry name" value="LemA-like domain"/>
    <property type="match status" value="1"/>
</dbReference>
<comment type="caution">
    <text evidence="2">The sequence shown here is derived from an EMBL/GenBank/DDBJ whole genome shotgun (WGS) entry which is preliminary data.</text>
</comment>
<dbReference type="EMBL" id="PVZC01000008">
    <property type="protein sequence ID" value="PRX96061.1"/>
    <property type="molecule type" value="Genomic_DNA"/>
</dbReference>
<reference evidence="2 3" key="1">
    <citation type="submission" date="2018-03" db="EMBL/GenBank/DDBJ databases">
        <title>Genomic Encyclopedia of Archaeal and Bacterial Type Strains, Phase II (KMG-II): from individual species to whole genera.</title>
        <authorList>
            <person name="Goeker M."/>
        </authorList>
    </citation>
    <scope>NUCLEOTIDE SEQUENCE [LARGE SCALE GENOMIC DNA]</scope>
    <source>
        <strain evidence="2 3">DSM 45601</strain>
    </source>
</reference>